<dbReference type="AlphaFoldDB" id="A0A6G0YJL5"/>
<dbReference type="EMBL" id="VUJU01003706">
    <property type="protein sequence ID" value="KAF0757002.1"/>
    <property type="molecule type" value="Genomic_DNA"/>
</dbReference>
<evidence type="ECO:0000313" key="1">
    <source>
        <dbReference type="EMBL" id="KAF0757002.1"/>
    </source>
</evidence>
<accession>A0A6G0YJL5</accession>
<comment type="caution">
    <text evidence="1">The sequence shown here is derived from an EMBL/GenBank/DDBJ whole genome shotgun (WGS) entry which is preliminary data.</text>
</comment>
<protein>
    <submittedName>
        <fullName evidence="1">Uncharacterized protein</fullName>
    </submittedName>
</protein>
<name>A0A6G0YJL5_APHCR</name>
<reference evidence="1 2" key="1">
    <citation type="submission" date="2019-08" db="EMBL/GenBank/DDBJ databases">
        <title>Whole genome of Aphis craccivora.</title>
        <authorList>
            <person name="Voronova N.V."/>
            <person name="Shulinski R.S."/>
            <person name="Bandarenka Y.V."/>
            <person name="Zhorov D.G."/>
            <person name="Warner D."/>
        </authorList>
    </citation>
    <scope>NUCLEOTIDE SEQUENCE [LARGE SCALE GENOMIC DNA]</scope>
    <source>
        <strain evidence="1">180601</strain>
        <tissue evidence="1">Whole Body</tissue>
    </source>
</reference>
<gene>
    <name evidence="1" type="ORF">FWK35_00022583</name>
</gene>
<organism evidence="1 2">
    <name type="scientific">Aphis craccivora</name>
    <name type="common">Cowpea aphid</name>
    <dbReference type="NCBI Taxonomy" id="307492"/>
    <lineage>
        <taxon>Eukaryota</taxon>
        <taxon>Metazoa</taxon>
        <taxon>Ecdysozoa</taxon>
        <taxon>Arthropoda</taxon>
        <taxon>Hexapoda</taxon>
        <taxon>Insecta</taxon>
        <taxon>Pterygota</taxon>
        <taxon>Neoptera</taxon>
        <taxon>Paraneoptera</taxon>
        <taxon>Hemiptera</taxon>
        <taxon>Sternorrhyncha</taxon>
        <taxon>Aphidomorpha</taxon>
        <taxon>Aphidoidea</taxon>
        <taxon>Aphididae</taxon>
        <taxon>Aphidini</taxon>
        <taxon>Aphis</taxon>
        <taxon>Aphis</taxon>
    </lineage>
</organism>
<evidence type="ECO:0000313" key="2">
    <source>
        <dbReference type="Proteomes" id="UP000478052"/>
    </source>
</evidence>
<keyword evidence="2" id="KW-1185">Reference proteome</keyword>
<sequence length="99" mass="11857">MIIHLLNKLTDTVSSKGNENINDLPKRVVDILELLPRKCIVQGSHLREEMEGTRPHRRPRRRWMDSVRETLMELMQSREINWDIVKDRGKWKNLLIMID</sequence>
<proteinExistence type="predicted"/>
<dbReference type="Proteomes" id="UP000478052">
    <property type="component" value="Unassembled WGS sequence"/>
</dbReference>